<organism evidence="1 2">
    <name type="scientific">Pedobacter frigoris</name>
    <dbReference type="NCBI Taxonomy" id="2571272"/>
    <lineage>
        <taxon>Bacteria</taxon>
        <taxon>Pseudomonadati</taxon>
        <taxon>Bacteroidota</taxon>
        <taxon>Sphingobacteriia</taxon>
        <taxon>Sphingobacteriales</taxon>
        <taxon>Sphingobacteriaceae</taxon>
        <taxon>Pedobacter</taxon>
    </lineage>
</organism>
<reference evidence="1 2" key="1">
    <citation type="submission" date="2019-04" db="EMBL/GenBank/DDBJ databases">
        <title>Pedobacter sp. RP-3-15 sp. nov., isolated from Arctic soil.</title>
        <authorList>
            <person name="Dahal R.H."/>
            <person name="Kim D.-U."/>
        </authorList>
    </citation>
    <scope>NUCLEOTIDE SEQUENCE [LARGE SCALE GENOMIC DNA]</scope>
    <source>
        <strain evidence="1 2">RP-3-15</strain>
    </source>
</reference>
<dbReference type="AlphaFoldDB" id="A0A4U1CDJ8"/>
<name>A0A4U1CDJ8_9SPHI</name>
<evidence type="ECO:0000313" key="1">
    <source>
        <dbReference type="EMBL" id="TKC04284.1"/>
    </source>
</evidence>
<dbReference type="EMBL" id="SWBQ01000005">
    <property type="protein sequence ID" value="TKC04284.1"/>
    <property type="molecule type" value="Genomic_DNA"/>
</dbReference>
<dbReference type="RefSeq" id="WP_136837277.1">
    <property type="nucleotide sequence ID" value="NZ_SWBQ01000005.1"/>
</dbReference>
<keyword evidence="2" id="KW-1185">Reference proteome</keyword>
<protein>
    <recommendedName>
        <fullName evidence="3">DUF4377 domain-containing protein</fullName>
    </recommendedName>
</protein>
<evidence type="ECO:0000313" key="2">
    <source>
        <dbReference type="Proteomes" id="UP000307244"/>
    </source>
</evidence>
<accession>A0A4U1CDJ8</accession>
<sequence>MKIIYLLIAGLLLAGCSKEKTHGPWNLKDGQEVEVLVSHRYAATDDLLTLLPQKKMDIGGVYSFTDREPGYNYRVKARMVAPDVPPQDGPSYWLELVKVLSKERYTGNDSFVIELIYRGWGSPGIMLEKKDGLYDFQGKVKLTPATPAISEKLAEMWAYYEDYLQRIKGYRPGNPMPVLKWKSIKGRVTHDPANFGKSYLVSNLEFME</sequence>
<dbReference type="PROSITE" id="PS51257">
    <property type="entry name" value="PROKAR_LIPOPROTEIN"/>
    <property type="match status" value="1"/>
</dbReference>
<gene>
    <name evidence="1" type="ORF">FA047_17000</name>
</gene>
<dbReference type="Proteomes" id="UP000307244">
    <property type="component" value="Unassembled WGS sequence"/>
</dbReference>
<proteinExistence type="predicted"/>
<comment type="caution">
    <text evidence="1">The sequence shown here is derived from an EMBL/GenBank/DDBJ whole genome shotgun (WGS) entry which is preliminary data.</text>
</comment>
<dbReference type="OrthoDB" id="762500at2"/>
<evidence type="ECO:0008006" key="3">
    <source>
        <dbReference type="Google" id="ProtNLM"/>
    </source>
</evidence>